<protein>
    <submittedName>
        <fullName evidence="4">BA75_01596T0</fullName>
    </submittedName>
</protein>
<dbReference type="SUPFAM" id="SSF47923">
    <property type="entry name" value="Ypt/Rab-GAP domain of gyp1p"/>
    <property type="match status" value="2"/>
</dbReference>
<name>A0A1B2J7L3_PICPA</name>
<sequence length="703" mass="81761">MTDHVTSTAGKSQLLYAKSKVYLHLTKNKTGNVEGFLTLTRRTASTSNKELAINFIPKSILSDEDIKTLEWFDLYGLDGEKEYSPYHEDEVQTKQSSSNEPVKKAYITRPSNSSSTAYAFGVTIGSLYSISVRPPSIHWKGSIILHSTLGERLPPIFLHDDECPGFKRELSRKRKQFQPFSENSLKGGEIPYWGGDRFISVLKKYAVVESNPAEKTILMINPTPSDLSTFIPQDAIEKSNDKESLFGQGKWKLLATMAKLTNFTKNKVNEVAQNFEQPEVKAIGEDFESARVYLAKWALSIEEEANRTRSKLILNDDYKSLLIEKLGKDFSSLVTPQDISNASRKDPLNKAEWDSYFDTSGLPKITIQEIKDRIFHGGVDPEIRPQVWPYLLQVYPWDVSTQEKHSLEITLQEQYIDLKTSWQTDIKKRETDLFKDQKFRIEKDINRTDRDISIFKRLPEETADDNEDVSVIKNPNLNTLRTILITYNELNANLGYVQGMNDLLSPLYYVIRDETLVFWSFVKFMDRMERNFVRDQSGMRLQMTTLNELTQFMLPEFYLHLEKCESNNLFFFFRMLLVWFKREFPYETILKLWEIFWTDYYSSQFHLFFALALLDKHSNTIINNLSRFDEVLKYFNDLSMTEHDVDDLLMRAELLFLKFRSMVNVIDIKERYEGGAQLISSDLRELIGTELVIQKENEPCSVE</sequence>
<accession>A0A1B2J7L3</accession>
<evidence type="ECO:0000313" key="5">
    <source>
        <dbReference type="Proteomes" id="UP000094565"/>
    </source>
</evidence>
<dbReference type="Proteomes" id="UP000094565">
    <property type="component" value="Chromosome 1"/>
</dbReference>
<dbReference type="InterPro" id="IPR035969">
    <property type="entry name" value="Rab-GAP_TBC_sf"/>
</dbReference>
<evidence type="ECO:0000313" key="4">
    <source>
        <dbReference type="EMBL" id="ANZ73983.1"/>
    </source>
</evidence>
<evidence type="ECO:0000256" key="2">
    <source>
        <dbReference type="SAM" id="MobiDB-lite"/>
    </source>
</evidence>
<gene>
    <name evidence="4" type="primary">GYP7</name>
    <name evidence="4" type="ORF">ATY40_BA7501596</name>
</gene>
<dbReference type="SMART" id="SM00164">
    <property type="entry name" value="TBC"/>
    <property type="match status" value="1"/>
</dbReference>
<dbReference type="PANTHER" id="PTHR22957">
    <property type="entry name" value="TBC1 DOMAIN FAMILY MEMBER GTPASE-ACTIVATING PROTEIN"/>
    <property type="match status" value="1"/>
</dbReference>
<dbReference type="InterPro" id="IPR021935">
    <property type="entry name" value="SGSM1/2_RBD"/>
</dbReference>
<evidence type="ECO:0000259" key="3">
    <source>
        <dbReference type="PROSITE" id="PS50086"/>
    </source>
</evidence>
<feature type="domain" description="Rab-GAP TBC" evidence="3">
    <location>
        <begin position="378"/>
        <end position="600"/>
    </location>
</feature>
<dbReference type="Gene3D" id="1.10.8.270">
    <property type="entry name" value="putative rabgap domain of human tbc1 domain family member 14 like domains"/>
    <property type="match status" value="1"/>
</dbReference>
<dbReference type="OrthoDB" id="10264062at2759"/>
<dbReference type="InterPro" id="IPR000195">
    <property type="entry name" value="Rab-GAP-TBC_dom"/>
</dbReference>
<organism evidence="4 5">
    <name type="scientific">Komagataella pastoris</name>
    <name type="common">Yeast</name>
    <name type="synonym">Pichia pastoris</name>
    <dbReference type="NCBI Taxonomy" id="4922"/>
    <lineage>
        <taxon>Eukaryota</taxon>
        <taxon>Fungi</taxon>
        <taxon>Dikarya</taxon>
        <taxon>Ascomycota</taxon>
        <taxon>Saccharomycotina</taxon>
        <taxon>Pichiomycetes</taxon>
        <taxon>Pichiales</taxon>
        <taxon>Pichiaceae</taxon>
        <taxon>Komagataella</taxon>
    </lineage>
</organism>
<proteinExistence type="predicted"/>
<dbReference type="PROSITE" id="PS50086">
    <property type="entry name" value="TBC_RABGAP"/>
    <property type="match status" value="1"/>
</dbReference>
<dbReference type="EMBL" id="CP014584">
    <property type="protein sequence ID" value="ANZ73983.1"/>
    <property type="molecule type" value="Genomic_DNA"/>
</dbReference>
<reference evidence="4 5" key="1">
    <citation type="submission" date="2016-02" db="EMBL/GenBank/DDBJ databases">
        <title>Comparative genomic and transcriptomic foundation for Pichia pastoris.</title>
        <authorList>
            <person name="Love K.R."/>
            <person name="Shah K.A."/>
            <person name="Whittaker C.A."/>
            <person name="Wu J."/>
            <person name="Bartlett M.C."/>
            <person name="Ma D."/>
            <person name="Leeson R.L."/>
            <person name="Priest M."/>
            <person name="Young S.K."/>
            <person name="Love J.C."/>
        </authorList>
    </citation>
    <scope>NUCLEOTIDE SEQUENCE [LARGE SCALE GENOMIC DNA]</scope>
    <source>
        <strain evidence="4 5">ATCC 28485</strain>
    </source>
</reference>
<keyword evidence="1" id="KW-0343">GTPase activation</keyword>
<dbReference type="PANTHER" id="PTHR22957:SF502">
    <property type="entry name" value="SMALL G PROTEIN SIGNALING MODULATOR 2-RELATED"/>
    <property type="match status" value="1"/>
</dbReference>
<dbReference type="AlphaFoldDB" id="A0A1B2J7L3"/>
<dbReference type="GO" id="GO:0005096">
    <property type="term" value="F:GTPase activator activity"/>
    <property type="evidence" value="ECO:0007669"/>
    <property type="project" value="UniProtKB-KW"/>
</dbReference>
<dbReference type="GO" id="GO:0005737">
    <property type="term" value="C:cytoplasm"/>
    <property type="evidence" value="ECO:0007669"/>
    <property type="project" value="UniProtKB-ARBA"/>
</dbReference>
<keyword evidence="5" id="KW-1185">Reference proteome</keyword>
<evidence type="ECO:0000256" key="1">
    <source>
        <dbReference type="ARBA" id="ARBA00022468"/>
    </source>
</evidence>
<dbReference type="Gene3D" id="1.10.472.80">
    <property type="entry name" value="Ypt/Rab-GAP domain of gyp1p, domain 3"/>
    <property type="match status" value="1"/>
</dbReference>
<dbReference type="Pfam" id="PF00566">
    <property type="entry name" value="RabGAP-TBC"/>
    <property type="match status" value="1"/>
</dbReference>
<dbReference type="Pfam" id="PF12068">
    <property type="entry name" value="PH_RBD"/>
    <property type="match status" value="1"/>
</dbReference>
<feature type="region of interest" description="Disordered" evidence="2">
    <location>
        <begin position="86"/>
        <end position="108"/>
    </location>
</feature>